<dbReference type="EMBL" id="RCMG01000441">
    <property type="protein sequence ID" value="KAG2854194.1"/>
    <property type="molecule type" value="Genomic_DNA"/>
</dbReference>
<dbReference type="VEuPathDB" id="FungiDB:PC110_g19741"/>
<evidence type="ECO:0000313" key="3">
    <source>
        <dbReference type="EMBL" id="RAW23828.1"/>
    </source>
</evidence>
<dbReference type="STRING" id="29920.A0A329RKT4"/>
<dbReference type="OrthoDB" id="93005at2759"/>
<dbReference type="EMBL" id="MJFZ01000983">
    <property type="protein sequence ID" value="RAW23828.1"/>
    <property type="molecule type" value="Genomic_DNA"/>
</dbReference>
<keyword evidence="4" id="KW-1185">Reference proteome</keyword>
<sequence>MLLTVYLDDVLLMGLSDLCAKVSQLLSAAYELITLVKYLLGVEILIDRQRLHEELRAEMTKIIESKPLPPYQNPIGAFQYLVPASRPDIAHAVRHLSEYLSCFDCILYAMAKRGLRHLVGTDDTVTVSGLRSQQRTTLSWCATPTLTTQTTLMAERETRDLLRLIGLCEERRGVPAKPEIRGDNNLCIYLIAKTGKYFKPEHTQNKFHVVRRHARGEQHRTLHLSTNDMVANSVTKPLPTEKFQRCRGDMKGLRIDRV</sequence>
<dbReference type="Proteomes" id="UP000736787">
    <property type="component" value="Unassembled WGS sequence"/>
</dbReference>
<gene>
    <name evidence="3" type="ORF">PC110_g19741</name>
    <name evidence="1" type="ORF">PC113_g13514</name>
    <name evidence="2" type="ORF">PC117_g25945</name>
</gene>
<proteinExistence type="predicted"/>
<protein>
    <recommendedName>
        <fullName evidence="5">Reverse transcriptase Ty1/copia-type domain-containing protein</fullName>
    </recommendedName>
</protein>
<organism evidence="3 4">
    <name type="scientific">Phytophthora cactorum</name>
    <dbReference type="NCBI Taxonomy" id="29920"/>
    <lineage>
        <taxon>Eukaryota</taxon>
        <taxon>Sar</taxon>
        <taxon>Stramenopiles</taxon>
        <taxon>Oomycota</taxon>
        <taxon>Peronosporomycetes</taxon>
        <taxon>Peronosporales</taxon>
        <taxon>Peronosporaceae</taxon>
        <taxon>Phytophthora</taxon>
    </lineage>
</organism>
<reference evidence="3 4" key="1">
    <citation type="submission" date="2018-01" db="EMBL/GenBank/DDBJ databases">
        <title>Draft genome of the strawberry crown rot pathogen Phytophthora cactorum.</title>
        <authorList>
            <person name="Armitage A.D."/>
            <person name="Lysoe E."/>
            <person name="Nellist C.F."/>
            <person name="Harrison R.J."/>
            <person name="Brurberg M.B."/>
        </authorList>
    </citation>
    <scope>NUCLEOTIDE SEQUENCE [LARGE SCALE GENOMIC DNA]</scope>
    <source>
        <strain evidence="3 4">10300</strain>
    </source>
</reference>
<dbReference type="Proteomes" id="UP000251314">
    <property type="component" value="Unassembled WGS sequence"/>
</dbReference>
<name>A0A329RKT4_9STRA</name>
<evidence type="ECO:0000313" key="2">
    <source>
        <dbReference type="EMBL" id="KAG2883798.1"/>
    </source>
</evidence>
<dbReference type="AlphaFoldDB" id="A0A329RKT4"/>
<reference evidence="1" key="2">
    <citation type="submission" date="2018-10" db="EMBL/GenBank/DDBJ databases">
        <title>Effector identification in a new, highly contiguous assembly of the strawberry crown rot pathogen Phytophthora cactorum.</title>
        <authorList>
            <person name="Armitage A.D."/>
            <person name="Nellist C.F."/>
            <person name="Bates H."/>
            <person name="Vickerstaff R.J."/>
            <person name="Harrison R.J."/>
        </authorList>
    </citation>
    <scope>NUCLEOTIDE SEQUENCE</scope>
    <source>
        <strain evidence="1">15-7</strain>
        <strain evidence="2">4040</strain>
    </source>
</reference>
<evidence type="ECO:0000313" key="4">
    <source>
        <dbReference type="Proteomes" id="UP000251314"/>
    </source>
</evidence>
<dbReference type="EMBL" id="RCMK01002188">
    <property type="protein sequence ID" value="KAG2883798.1"/>
    <property type="molecule type" value="Genomic_DNA"/>
</dbReference>
<comment type="caution">
    <text evidence="3">The sequence shown here is derived from an EMBL/GenBank/DDBJ whole genome shotgun (WGS) entry which is preliminary data.</text>
</comment>
<dbReference type="Proteomes" id="UP000735874">
    <property type="component" value="Unassembled WGS sequence"/>
</dbReference>
<evidence type="ECO:0000313" key="1">
    <source>
        <dbReference type="EMBL" id="KAG2854194.1"/>
    </source>
</evidence>
<accession>A0A329RKT4</accession>
<evidence type="ECO:0008006" key="5">
    <source>
        <dbReference type="Google" id="ProtNLM"/>
    </source>
</evidence>